<proteinExistence type="predicted"/>
<evidence type="ECO:0000256" key="1">
    <source>
        <dbReference type="SAM" id="MobiDB-lite"/>
    </source>
</evidence>
<gene>
    <name evidence="2" type="ORF">GARC_1380</name>
</gene>
<dbReference type="OrthoDB" id="6119669at2"/>
<evidence type="ECO:0000313" key="2">
    <source>
        <dbReference type="EMBL" id="GAC18355.1"/>
    </source>
</evidence>
<feature type="region of interest" description="Disordered" evidence="1">
    <location>
        <begin position="1"/>
        <end position="41"/>
    </location>
</feature>
<evidence type="ECO:0000313" key="3">
    <source>
        <dbReference type="Proteomes" id="UP000006327"/>
    </source>
</evidence>
<accession>K6Z4L7</accession>
<dbReference type="Proteomes" id="UP000006327">
    <property type="component" value="Unassembled WGS sequence"/>
</dbReference>
<dbReference type="AlphaFoldDB" id="K6Z4L7"/>
<organism evidence="2 3">
    <name type="scientific">Paraglaciecola arctica BSs20135</name>
    <dbReference type="NCBI Taxonomy" id="493475"/>
    <lineage>
        <taxon>Bacteria</taxon>
        <taxon>Pseudomonadati</taxon>
        <taxon>Pseudomonadota</taxon>
        <taxon>Gammaproteobacteria</taxon>
        <taxon>Alteromonadales</taxon>
        <taxon>Alteromonadaceae</taxon>
        <taxon>Paraglaciecola</taxon>
    </lineage>
</organism>
<feature type="compositionally biased region" description="Low complexity" evidence="1">
    <location>
        <begin position="1"/>
        <end position="10"/>
    </location>
</feature>
<keyword evidence="3" id="KW-1185">Reference proteome</keyword>
<feature type="region of interest" description="Disordered" evidence="1">
    <location>
        <begin position="86"/>
        <end position="107"/>
    </location>
</feature>
<dbReference type="EMBL" id="BAEO01000015">
    <property type="protein sequence ID" value="GAC18355.1"/>
    <property type="molecule type" value="Genomic_DNA"/>
</dbReference>
<comment type="caution">
    <text evidence="2">The sequence shown here is derived from an EMBL/GenBank/DDBJ whole genome shotgun (WGS) entry which is preliminary data.</text>
</comment>
<dbReference type="RefSeq" id="WP_007618083.1">
    <property type="nucleotide sequence ID" value="NZ_BAEO01000015.1"/>
</dbReference>
<sequence length="153" mass="15573">MVDSIGSASFRPPPPPSGVGSQSSLTDDQTALIEETLSGYDADNLTESDAASIVEAFADAGIAPSSAFADKLAEVGFDAQEIGGLAGADRAGAGQPPPPPSSSGSLDLTDAVDYLETLFEEKEYSATDNSTIAAQLAERFGLSEGESLINITV</sequence>
<name>K6Z4L7_9ALTE</name>
<reference evidence="2 3" key="1">
    <citation type="journal article" date="2017" name="Antonie Van Leeuwenhoek">
        <title>Rhizobium rhizosphaerae sp. nov., a novel species isolated from rice rhizosphere.</title>
        <authorList>
            <person name="Zhao J.J."/>
            <person name="Zhang J."/>
            <person name="Zhang R.J."/>
            <person name="Zhang C.W."/>
            <person name="Yin H.Q."/>
            <person name="Zhang X.X."/>
        </authorList>
    </citation>
    <scope>NUCLEOTIDE SEQUENCE [LARGE SCALE GENOMIC DNA]</scope>
    <source>
        <strain evidence="2 3">BSs20135</strain>
    </source>
</reference>
<dbReference type="eggNOG" id="ENOG502ZSC0">
    <property type="taxonomic scope" value="Bacteria"/>
</dbReference>
<protein>
    <submittedName>
        <fullName evidence="2">Uncharacterized protein</fullName>
    </submittedName>
</protein>